<dbReference type="InterPro" id="IPR029039">
    <property type="entry name" value="Flavoprotein-like_sf"/>
</dbReference>
<feature type="binding site" evidence="9">
    <location>
        <position position="146"/>
    </location>
    <ligand>
        <name>FMN</name>
        <dbReference type="ChEBI" id="CHEBI:58210"/>
    </ligand>
</feature>
<accession>A0A1Y2D0P9</accession>
<feature type="binding site" evidence="9">
    <location>
        <begin position="24"/>
        <end position="29"/>
    </location>
    <ligand>
        <name>FMN</name>
        <dbReference type="ChEBI" id="CHEBI:58210"/>
    </ligand>
</feature>
<dbReference type="GO" id="GO:0160246">
    <property type="term" value="F:NADPH-iron-sulfur [2Fe-2S] protein oxidoreductase activity"/>
    <property type="evidence" value="ECO:0007669"/>
    <property type="project" value="EnsemblFungi"/>
</dbReference>
<dbReference type="Gene3D" id="3.40.50.360">
    <property type="match status" value="1"/>
</dbReference>
<dbReference type="InterPro" id="IPR001094">
    <property type="entry name" value="Flavdoxin-like"/>
</dbReference>
<dbReference type="GO" id="GO:0016226">
    <property type="term" value="P:iron-sulfur cluster assembly"/>
    <property type="evidence" value="ECO:0007669"/>
    <property type="project" value="UniProtKB-UniRule"/>
</dbReference>
<evidence type="ECO:0000256" key="8">
    <source>
        <dbReference type="ARBA" id="ARBA00023002"/>
    </source>
</evidence>
<dbReference type="GO" id="GO:0097361">
    <property type="term" value="C:cytosolic [4Fe-4S] assembly targeting complex"/>
    <property type="evidence" value="ECO:0007669"/>
    <property type="project" value="EnsemblFungi"/>
</dbReference>
<proteinExistence type="inferred from homology"/>
<sequence length="605" mass="67655">MTSPAPPPPPPSPSRGQLVILYGSETGTAEECAHSLRRESKRRGFDAFVTSLDSWRRSELVSESANCVFVFVVSTTGQGAEPRNMTRFWKWLLRKSLDGLFGGRSVAVFGLGDSAYPKFNYPAKKLFKRLIQLGATPLLGRGDGDDQHPLGLDGAFDPWCNKLWEALDARFPVPPNFTILPKNILPPPTYSIQFLTTSDSTQKTTPPTLYTAKCIQNTRITHPAHFQDVRHMVFDLSNTSANPPTYSPADVMTIYPSNSASDVQEALDFFEWSDIADTPFHLISSTSTTTTTTPTTNSLPFPQTLTLRQTLTHHLNLFGRPTSRHFFHLLSFFTTDVMHAEKLQEFASSEGHEEVFAYCHKLRRTVFEVIQDFHSCRGKIPPAYIFDLIAPLRPKQYSISSITPNAIDLTVGVVQYKTRMAKLREGVCTKYLASLEPGVSTVTYKIEKGTMSVPESAALPVVLIGAGTGIAPMRSLLLKRVEQGAVENVLFTGYRGRQWDYLYGAEFEQLESQGKLKLFNAFSREDANKVVYIQYRMAEQADLIWDVVQRGGYIYVSGNAQRIPKSVNGALVDIFKLKGGMSEEAALELLGKLEKERRYQSECWV</sequence>
<keyword evidence="9" id="KW-0496">Mitochondrion</keyword>
<dbReference type="PROSITE" id="PS51384">
    <property type="entry name" value="FAD_FR"/>
    <property type="match status" value="1"/>
</dbReference>
<feature type="domain" description="Flavodoxin-like" evidence="10">
    <location>
        <begin position="18"/>
        <end position="164"/>
    </location>
</feature>
<dbReference type="InterPro" id="IPR017938">
    <property type="entry name" value="Riboflavin_synthase-like_b-brl"/>
</dbReference>
<dbReference type="InterPro" id="IPR023173">
    <property type="entry name" value="NADPH_Cyt_P450_Rdtase_alpha"/>
</dbReference>
<comment type="similarity">
    <text evidence="9">Belongs to the NADPH-dependent diflavin oxidoreductase NDOR1 family.</text>
</comment>
<evidence type="ECO:0000256" key="1">
    <source>
        <dbReference type="ARBA" id="ARBA00001917"/>
    </source>
</evidence>
<dbReference type="InterPro" id="IPR001433">
    <property type="entry name" value="OxRdtase_FAD/NAD-bd"/>
</dbReference>
<dbReference type="Pfam" id="PF00667">
    <property type="entry name" value="FAD_binding_1"/>
    <property type="match status" value="1"/>
</dbReference>
<feature type="binding site" evidence="9">
    <location>
        <position position="604"/>
    </location>
    <ligand>
        <name>FAD</name>
        <dbReference type="ChEBI" id="CHEBI:57692"/>
    </ligand>
</feature>
<feature type="binding site" evidence="9">
    <location>
        <position position="363"/>
    </location>
    <ligand>
        <name>FAD</name>
        <dbReference type="ChEBI" id="CHEBI:57692"/>
    </ligand>
</feature>
<evidence type="ECO:0000313" key="12">
    <source>
        <dbReference type="EMBL" id="ORY52696.1"/>
    </source>
</evidence>
<dbReference type="Gene3D" id="3.40.50.80">
    <property type="entry name" value="Nucleotide-binding domain of ferredoxin-NADP reductase (FNR) module"/>
    <property type="match status" value="1"/>
</dbReference>
<dbReference type="GO" id="GO:0045429">
    <property type="term" value="P:positive regulation of nitric oxide biosynthetic process"/>
    <property type="evidence" value="ECO:0007669"/>
    <property type="project" value="EnsemblFungi"/>
</dbReference>
<comment type="similarity">
    <text evidence="9">In the C-terminal section; belongs to the flavoprotein pyridine nucleotide cytochrome reductase family.</text>
</comment>
<dbReference type="InterPro" id="IPR008254">
    <property type="entry name" value="Flavodoxin/NO_synth"/>
</dbReference>
<dbReference type="GO" id="GO:0005739">
    <property type="term" value="C:mitochondrion"/>
    <property type="evidence" value="ECO:0007669"/>
    <property type="project" value="UniProtKB-SubCell"/>
</dbReference>
<dbReference type="Pfam" id="PF00175">
    <property type="entry name" value="NAD_binding_1"/>
    <property type="match status" value="1"/>
</dbReference>
<evidence type="ECO:0000313" key="13">
    <source>
        <dbReference type="Proteomes" id="UP000193642"/>
    </source>
</evidence>
<dbReference type="GO" id="GO:0050660">
    <property type="term" value="F:flavin adenine dinucleotide binding"/>
    <property type="evidence" value="ECO:0007669"/>
    <property type="project" value="UniProtKB-UniRule"/>
</dbReference>
<dbReference type="Proteomes" id="UP000193642">
    <property type="component" value="Unassembled WGS sequence"/>
</dbReference>
<evidence type="ECO:0000256" key="6">
    <source>
        <dbReference type="ARBA" id="ARBA00022827"/>
    </source>
</evidence>
<evidence type="ECO:0000256" key="9">
    <source>
        <dbReference type="HAMAP-Rule" id="MF_03178"/>
    </source>
</evidence>
<dbReference type="HAMAP" id="MF_03178">
    <property type="entry name" value="NDOR1"/>
    <property type="match status" value="1"/>
</dbReference>
<comment type="similarity">
    <text evidence="9">In the N-terminal section; belongs to the flavodoxin family.</text>
</comment>
<keyword evidence="7 9" id="KW-0521">NADP</keyword>
<feature type="binding site" evidence="9">
    <location>
        <begin position="523"/>
        <end position="524"/>
    </location>
    <ligand>
        <name>NADP(+)</name>
        <dbReference type="ChEBI" id="CHEBI:58349"/>
    </ligand>
</feature>
<evidence type="ECO:0000256" key="5">
    <source>
        <dbReference type="ARBA" id="ARBA00022643"/>
    </source>
</evidence>
<comment type="caution">
    <text evidence="9">Lacks conserved residue(s) required for the propagation of feature annotation.</text>
</comment>
<organism evidence="12 13">
    <name type="scientific">Rhizoclosmatium globosum</name>
    <dbReference type="NCBI Taxonomy" id="329046"/>
    <lineage>
        <taxon>Eukaryota</taxon>
        <taxon>Fungi</taxon>
        <taxon>Fungi incertae sedis</taxon>
        <taxon>Chytridiomycota</taxon>
        <taxon>Chytridiomycota incertae sedis</taxon>
        <taxon>Chytridiomycetes</taxon>
        <taxon>Chytridiales</taxon>
        <taxon>Chytriomycetaceae</taxon>
        <taxon>Rhizoclosmatium</taxon>
    </lineage>
</organism>
<dbReference type="InterPro" id="IPR039261">
    <property type="entry name" value="FNR_nucleotide-bd"/>
</dbReference>
<dbReference type="InterPro" id="IPR017927">
    <property type="entry name" value="FAD-bd_FR_type"/>
</dbReference>
<comment type="function">
    <text evidence="9">NADPH-dependent reductase which is a central component of the cytosolic iron-sulfur (Fe-S) protein assembly (CIA) machinery. Transfers electrons from NADPH via its FAD and FMN prosthetic groups to the [2Fe-2S] cluster of DRE2, another key component of the CIA machinery. In turn, this reduced cluster provides electrons for assembly of cytosolic iron-sulfur cluster proteins. Positively controls H(2)O(2)-induced cell death.</text>
</comment>
<dbReference type="SUPFAM" id="SSF63380">
    <property type="entry name" value="Riboflavin synthase domain-like"/>
    <property type="match status" value="1"/>
</dbReference>
<dbReference type="GO" id="GO:0005829">
    <property type="term" value="C:cytosol"/>
    <property type="evidence" value="ECO:0007669"/>
    <property type="project" value="EnsemblFungi"/>
</dbReference>
<dbReference type="SUPFAM" id="SSF52343">
    <property type="entry name" value="Ferredoxin reductase-like, C-terminal NADP-linked domain"/>
    <property type="match status" value="1"/>
</dbReference>
<comment type="catalytic activity">
    <reaction evidence="9">
        <text>2 oxidized [2Fe-2S]-[protein] + NADPH = 2 reduced [2Fe-2S]-[protein] + NADP(+) + H(+)</text>
        <dbReference type="Rhea" id="RHEA:67716"/>
        <dbReference type="Rhea" id="RHEA-COMP:17327"/>
        <dbReference type="Rhea" id="RHEA-COMP:17328"/>
        <dbReference type="ChEBI" id="CHEBI:15378"/>
        <dbReference type="ChEBI" id="CHEBI:33737"/>
        <dbReference type="ChEBI" id="CHEBI:33738"/>
        <dbReference type="ChEBI" id="CHEBI:57783"/>
        <dbReference type="ChEBI" id="CHEBI:58349"/>
    </reaction>
</comment>
<comment type="caution">
    <text evidence="12">The sequence shown here is derived from an EMBL/GenBank/DDBJ whole genome shotgun (WGS) entry which is preliminary data.</text>
</comment>
<feature type="binding site" evidence="9">
    <location>
        <begin position="426"/>
        <end position="429"/>
    </location>
    <ligand>
        <name>FAD</name>
        <dbReference type="ChEBI" id="CHEBI:57692"/>
    </ligand>
</feature>
<comment type="cofactor">
    <cofactor evidence="1 9">
        <name>FMN</name>
        <dbReference type="ChEBI" id="CHEBI:58210"/>
    </cofactor>
</comment>
<keyword evidence="4 9" id="KW-0285">Flavoprotein</keyword>
<evidence type="ECO:0000259" key="10">
    <source>
        <dbReference type="PROSITE" id="PS50902"/>
    </source>
</evidence>
<dbReference type="GO" id="GO:0010181">
    <property type="term" value="F:FMN binding"/>
    <property type="evidence" value="ECO:0007669"/>
    <property type="project" value="UniProtKB-UniRule"/>
</dbReference>
<dbReference type="InterPro" id="IPR001709">
    <property type="entry name" value="Flavoprot_Pyr_Nucl_cyt_Rdtase"/>
</dbReference>
<evidence type="ECO:0000259" key="11">
    <source>
        <dbReference type="PROSITE" id="PS51384"/>
    </source>
</evidence>
<dbReference type="Gene3D" id="2.40.30.10">
    <property type="entry name" value="Translation factors"/>
    <property type="match status" value="1"/>
</dbReference>
<gene>
    <name evidence="9" type="primary">TAH18</name>
    <name evidence="12" type="ORF">BCR33DRAFT_711960</name>
</gene>
<dbReference type="OrthoDB" id="1856718at2759"/>
<keyword evidence="3 9" id="KW-0963">Cytoplasm</keyword>
<comment type="subcellular location">
    <subcellularLocation>
        <location evidence="9">Cytoplasm</location>
    </subcellularLocation>
    <subcellularLocation>
        <location evidence="9">Mitochondrion</location>
    </subcellularLocation>
    <text evidence="9">Relocalizes to mitochondria after H(2)O(2) exposure.</text>
</comment>
<dbReference type="Gene3D" id="1.20.990.10">
    <property type="entry name" value="NADPH-cytochrome p450 Reductase, Chain A, domain 3"/>
    <property type="match status" value="1"/>
</dbReference>
<protein>
    <recommendedName>
        <fullName evidence="9">NADPH-dependent diflavin oxidoreductase 1</fullName>
        <ecNumber evidence="9">1.18.1.-</ecNumber>
    </recommendedName>
    <alternativeName>
        <fullName evidence="9">NADPH-dependent FMN and FAD-containing oxidoreductase</fullName>
    </alternativeName>
</protein>
<evidence type="ECO:0000256" key="7">
    <source>
        <dbReference type="ARBA" id="ARBA00022857"/>
    </source>
</evidence>
<dbReference type="GO" id="GO:0006809">
    <property type="term" value="P:nitric oxide biosynthetic process"/>
    <property type="evidence" value="ECO:0007669"/>
    <property type="project" value="EnsemblFungi"/>
</dbReference>
<dbReference type="PRINTS" id="PR00371">
    <property type="entry name" value="FPNCR"/>
</dbReference>
<comment type="subunit">
    <text evidence="9">Interacts with DRE2; as part of the cytosolic iron-sulfur (Fe-S) protein assembly (CIA) machinery.</text>
</comment>
<keyword evidence="13" id="KW-1185">Reference proteome</keyword>
<dbReference type="InterPro" id="IPR003097">
    <property type="entry name" value="CysJ-like_FAD-binding"/>
</dbReference>
<dbReference type="PROSITE" id="PS50902">
    <property type="entry name" value="FLAVODOXIN_LIKE"/>
    <property type="match status" value="1"/>
</dbReference>
<dbReference type="Pfam" id="PF00258">
    <property type="entry name" value="Flavodoxin_1"/>
    <property type="match status" value="1"/>
</dbReference>
<dbReference type="PANTHER" id="PTHR19384">
    <property type="entry name" value="NITRIC OXIDE SYNTHASE-RELATED"/>
    <property type="match status" value="1"/>
</dbReference>
<evidence type="ECO:0000256" key="2">
    <source>
        <dbReference type="ARBA" id="ARBA00001974"/>
    </source>
</evidence>
<dbReference type="SUPFAM" id="SSF52218">
    <property type="entry name" value="Flavoproteins"/>
    <property type="match status" value="1"/>
</dbReference>
<dbReference type="InterPro" id="IPR028879">
    <property type="entry name" value="NDOR1"/>
</dbReference>
<feature type="domain" description="FAD-binding FR-type" evidence="11">
    <location>
        <begin position="207"/>
        <end position="454"/>
    </location>
</feature>
<feature type="binding site" evidence="9">
    <location>
        <position position="468"/>
    </location>
    <ligand>
        <name>NADP(+)</name>
        <dbReference type="ChEBI" id="CHEBI:58349"/>
    </ligand>
</feature>
<name>A0A1Y2D0P9_9FUNG</name>
<keyword evidence="6 9" id="KW-0274">FAD</keyword>
<feature type="binding site" evidence="9">
    <location>
        <begin position="74"/>
        <end position="77"/>
    </location>
    <ligand>
        <name>FMN</name>
        <dbReference type="ChEBI" id="CHEBI:58210"/>
    </ligand>
</feature>
<dbReference type="STRING" id="329046.A0A1Y2D0P9"/>
<dbReference type="PRINTS" id="PR00369">
    <property type="entry name" value="FLAVODOXIN"/>
</dbReference>
<dbReference type="GO" id="GO:0016651">
    <property type="term" value="F:oxidoreductase activity, acting on NAD(P)H"/>
    <property type="evidence" value="ECO:0007669"/>
    <property type="project" value="UniProtKB-UniRule"/>
</dbReference>
<dbReference type="AlphaFoldDB" id="A0A1Y2D0P9"/>
<dbReference type="EMBL" id="MCGO01000003">
    <property type="protein sequence ID" value="ORY52696.1"/>
    <property type="molecule type" value="Genomic_DNA"/>
</dbReference>
<dbReference type="PANTHER" id="PTHR19384:SF10">
    <property type="entry name" value="NADPH-DEPENDENT DIFLAVIN OXIDOREDUCTASE 1"/>
    <property type="match status" value="1"/>
</dbReference>
<reference evidence="12 13" key="1">
    <citation type="submission" date="2016-07" db="EMBL/GenBank/DDBJ databases">
        <title>Pervasive Adenine N6-methylation of Active Genes in Fungi.</title>
        <authorList>
            <consortium name="DOE Joint Genome Institute"/>
            <person name="Mondo S.J."/>
            <person name="Dannebaum R.O."/>
            <person name="Kuo R.C."/>
            <person name="Labutti K."/>
            <person name="Haridas S."/>
            <person name="Kuo A."/>
            <person name="Salamov A."/>
            <person name="Ahrendt S.R."/>
            <person name="Lipzen A."/>
            <person name="Sullivan W."/>
            <person name="Andreopoulos W.B."/>
            <person name="Clum A."/>
            <person name="Lindquist E."/>
            <person name="Daum C."/>
            <person name="Ramamoorthy G.K."/>
            <person name="Gryganskyi A."/>
            <person name="Culley D."/>
            <person name="Magnuson J.K."/>
            <person name="James T.Y."/>
            <person name="O'Malley M.A."/>
            <person name="Stajich J.E."/>
            <person name="Spatafora J.W."/>
            <person name="Visel A."/>
            <person name="Grigoriev I.V."/>
        </authorList>
    </citation>
    <scope>NUCLEOTIDE SEQUENCE [LARGE SCALE GENOMIC DNA]</scope>
    <source>
        <strain evidence="12 13">JEL800</strain>
    </source>
</reference>
<comment type="cofactor">
    <cofactor evidence="2 9">
        <name>FAD</name>
        <dbReference type="ChEBI" id="CHEBI:57692"/>
    </cofactor>
</comment>
<dbReference type="GO" id="GO:0034599">
    <property type="term" value="P:cellular response to oxidative stress"/>
    <property type="evidence" value="ECO:0007669"/>
    <property type="project" value="EnsemblFungi"/>
</dbReference>
<keyword evidence="5 9" id="KW-0288">FMN</keyword>
<dbReference type="EC" id="1.18.1.-" evidence="9"/>
<evidence type="ECO:0000256" key="4">
    <source>
        <dbReference type="ARBA" id="ARBA00022630"/>
    </source>
</evidence>
<keyword evidence="8 9" id="KW-0560">Oxidoreductase</keyword>
<dbReference type="GO" id="GO:0050661">
    <property type="term" value="F:NADP binding"/>
    <property type="evidence" value="ECO:0007669"/>
    <property type="project" value="UniProtKB-UniRule"/>
</dbReference>
<evidence type="ECO:0000256" key="3">
    <source>
        <dbReference type="ARBA" id="ARBA00022490"/>
    </source>
</evidence>